<proteinExistence type="predicted"/>
<dbReference type="EMBL" id="RAVZ01000226">
    <property type="protein sequence ID" value="RKG80461.1"/>
    <property type="molecule type" value="Genomic_DNA"/>
</dbReference>
<dbReference type="SUPFAM" id="SSF55486">
    <property type="entry name" value="Metalloproteases ('zincins'), catalytic domain"/>
    <property type="match status" value="1"/>
</dbReference>
<evidence type="ECO:0000313" key="2">
    <source>
        <dbReference type="Proteomes" id="UP000268094"/>
    </source>
</evidence>
<name>A0A3A8IQF4_9BACT</name>
<dbReference type="GO" id="GO:0008237">
    <property type="term" value="F:metallopeptidase activity"/>
    <property type="evidence" value="ECO:0007669"/>
    <property type="project" value="InterPro"/>
</dbReference>
<reference evidence="2" key="1">
    <citation type="submission" date="2018-09" db="EMBL/GenBank/DDBJ databases">
        <authorList>
            <person name="Livingstone P.G."/>
            <person name="Whitworth D.E."/>
        </authorList>
    </citation>
    <scope>NUCLEOTIDE SEQUENCE [LARGE SCALE GENOMIC DNA]</scope>
    <source>
        <strain evidence="2">CA054A</strain>
    </source>
</reference>
<dbReference type="Gene3D" id="3.40.390.10">
    <property type="entry name" value="Collagenase (Catalytic Domain)"/>
    <property type="match status" value="1"/>
</dbReference>
<dbReference type="AlphaFoldDB" id="A0A3A8IQF4"/>
<dbReference type="PROSITE" id="PS51257">
    <property type="entry name" value="PROKAR_LIPOPROTEIN"/>
    <property type="match status" value="1"/>
</dbReference>
<keyword evidence="1" id="KW-0378">Hydrolase</keyword>
<protein>
    <submittedName>
        <fullName evidence="1">Protease</fullName>
    </submittedName>
</protein>
<dbReference type="InterPro" id="IPR024079">
    <property type="entry name" value="MetalloPept_cat_dom_sf"/>
</dbReference>
<organism evidence="1 2">
    <name type="scientific">Corallococcus terminator</name>
    <dbReference type="NCBI Taxonomy" id="2316733"/>
    <lineage>
        <taxon>Bacteria</taxon>
        <taxon>Pseudomonadati</taxon>
        <taxon>Myxococcota</taxon>
        <taxon>Myxococcia</taxon>
        <taxon>Myxococcales</taxon>
        <taxon>Cystobacterineae</taxon>
        <taxon>Myxococcaceae</taxon>
        <taxon>Corallococcus</taxon>
    </lineage>
</organism>
<dbReference type="RefSeq" id="WP_120543590.1">
    <property type="nucleotide sequence ID" value="NZ_RAVZ01000226.1"/>
</dbReference>
<keyword evidence="2" id="KW-1185">Reference proteome</keyword>
<dbReference type="OrthoDB" id="259096at2"/>
<accession>A0A3A8IQF4</accession>
<gene>
    <name evidence="1" type="ORF">D7V88_27470</name>
</gene>
<comment type="caution">
    <text evidence="1">The sequence shown here is derived from an EMBL/GenBank/DDBJ whole genome shotgun (WGS) entry which is preliminary data.</text>
</comment>
<evidence type="ECO:0000313" key="1">
    <source>
        <dbReference type="EMBL" id="RKG80461.1"/>
    </source>
</evidence>
<sequence>MFKRAAVLVVSCGALLSGCGTDPEVANGEIVSNLIQAGFPAEGIQVIDGAVYVGGDARVSLEASQEMLQQGEGTQEHYRTTNLINTTVVRRICINPTAAFNSYSQLSQGLDLAIANYNSLGLTFTLTRGPSTGCNANITAGTMTGISGSSGYPSGGNPYGQINIGTGLQSYGVDWSEHVITHQLGHTIGLRHTDFFTTSGCGSGEGSGGVGGILIPGTPTLDPKSIMNSCMPATVTGEFSQYDIIALNFLY</sequence>
<dbReference type="Pfam" id="PF12388">
    <property type="entry name" value="Peptidase_M57"/>
    <property type="match status" value="1"/>
</dbReference>
<dbReference type="InterPro" id="IPR024653">
    <property type="entry name" value="Peptidase_M10/M27/M57"/>
</dbReference>
<dbReference type="Proteomes" id="UP000268094">
    <property type="component" value="Unassembled WGS sequence"/>
</dbReference>
<keyword evidence="1" id="KW-0645">Protease</keyword>
<dbReference type="GO" id="GO:0006508">
    <property type="term" value="P:proteolysis"/>
    <property type="evidence" value="ECO:0007669"/>
    <property type="project" value="UniProtKB-KW"/>
</dbReference>